<dbReference type="RefSeq" id="WP_185068877.1">
    <property type="nucleotide sequence ID" value="NZ_JACHMB010000001.1"/>
</dbReference>
<dbReference type="EMBL" id="JACHMB010000001">
    <property type="protein sequence ID" value="MBB5775149.1"/>
    <property type="molecule type" value="Genomic_DNA"/>
</dbReference>
<accession>A0A7W9G129</accession>
<reference evidence="1 2" key="1">
    <citation type="submission" date="2020-08" db="EMBL/GenBank/DDBJ databases">
        <title>Sequencing the genomes of 1000 actinobacteria strains.</title>
        <authorList>
            <person name="Klenk H.-P."/>
        </authorList>
    </citation>
    <scope>NUCLEOTIDE SEQUENCE [LARGE SCALE GENOMIC DNA]</scope>
    <source>
        <strain evidence="1 2">DSM 45507</strain>
    </source>
</reference>
<protein>
    <recommendedName>
        <fullName evidence="3">Excreted virulence factor EspC, type VII ESX diderm</fullName>
    </recommendedName>
</protein>
<evidence type="ECO:0000313" key="1">
    <source>
        <dbReference type="EMBL" id="MBB5775149.1"/>
    </source>
</evidence>
<gene>
    <name evidence="1" type="ORF">HD596_001905</name>
</gene>
<evidence type="ECO:0000313" key="2">
    <source>
        <dbReference type="Proteomes" id="UP000579153"/>
    </source>
</evidence>
<organism evidence="1 2">
    <name type="scientific">Nonomuraea jabiensis</name>
    <dbReference type="NCBI Taxonomy" id="882448"/>
    <lineage>
        <taxon>Bacteria</taxon>
        <taxon>Bacillati</taxon>
        <taxon>Actinomycetota</taxon>
        <taxon>Actinomycetes</taxon>
        <taxon>Streptosporangiales</taxon>
        <taxon>Streptosporangiaceae</taxon>
        <taxon>Nonomuraea</taxon>
    </lineage>
</organism>
<dbReference type="AlphaFoldDB" id="A0A7W9G129"/>
<evidence type="ECO:0008006" key="3">
    <source>
        <dbReference type="Google" id="ProtNLM"/>
    </source>
</evidence>
<sequence length="109" mass="11970">MSQDEASRIHQLSAIRALGDALVDDAEGPSPVSHLAEASDFPSNMRLGPWAMGVLGWPLTSEHDKIVGYAESTVRNTIEALHDDRDRLHTVAGNIQTVENRNEADVRRI</sequence>
<keyword evidence="2" id="KW-1185">Reference proteome</keyword>
<comment type="caution">
    <text evidence="1">The sequence shown here is derived from an EMBL/GenBank/DDBJ whole genome shotgun (WGS) entry which is preliminary data.</text>
</comment>
<name>A0A7W9G129_9ACTN</name>
<proteinExistence type="predicted"/>
<dbReference type="Proteomes" id="UP000579153">
    <property type="component" value="Unassembled WGS sequence"/>
</dbReference>